<comment type="subcellular location">
    <subcellularLocation>
        <location evidence="1">Membrane</location>
        <topology evidence="1">Multi-pass membrane protein</topology>
    </subcellularLocation>
</comment>
<proteinExistence type="inferred from homology"/>
<name>L1IFJ7_GUITC</name>
<evidence type="ECO:0000313" key="14">
    <source>
        <dbReference type="EnsemblProtists" id="EKX35013"/>
    </source>
</evidence>
<dbReference type="SMART" id="SM01021">
    <property type="entry name" value="Bac_rhodopsin"/>
    <property type="match status" value="1"/>
</dbReference>
<keyword evidence="10" id="KW-0675">Receptor</keyword>
<dbReference type="Pfam" id="PF01036">
    <property type="entry name" value="Bac_rhodopsin"/>
    <property type="match status" value="1"/>
</dbReference>
<feature type="coiled-coil region" evidence="11">
    <location>
        <begin position="789"/>
        <end position="816"/>
    </location>
</feature>
<dbReference type="RefSeq" id="XP_005821993.1">
    <property type="nucleotide sequence ID" value="XM_005821936.1"/>
</dbReference>
<evidence type="ECO:0000256" key="11">
    <source>
        <dbReference type="SAM" id="Coils"/>
    </source>
</evidence>
<dbReference type="Gene3D" id="1.20.1070.10">
    <property type="entry name" value="Rhodopsin 7-helix transmembrane proteins"/>
    <property type="match status" value="1"/>
</dbReference>
<dbReference type="HOGENOM" id="CLU_309394_0_0_1"/>
<evidence type="ECO:0000313" key="15">
    <source>
        <dbReference type="Proteomes" id="UP000011087"/>
    </source>
</evidence>
<dbReference type="PANTHER" id="PTHR28286:SF2">
    <property type="entry name" value="BACTERIORHODOPSIN _OPSIN, NOPA (EUROFUNG)"/>
    <property type="match status" value="1"/>
</dbReference>
<keyword evidence="11" id="KW-0175">Coiled coil</keyword>
<dbReference type="EMBL" id="JH993099">
    <property type="protein sequence ID" value="EKX35013.1"/>
    <property type="molecule type" value="Genomic_DNA"/>
</dbReference>
<evidence type="ECO:0000256" key="1">
    <source>
        <dbReference type="ARBA" id="ARBA00004141"/>
    </source>
</evidence>
<dbReference type="EnsemblProtists" id="EKX35013">
    <property type="protein sequence ID" value="EKX35013"/>
    <property type="gene ID" value="GUITHDRAFT_146834"/>
</dbReference>
<evidence type="ECO:0000256" key="7">
    <source>
        <dbReference type="ARBA" id="ARBA00022989"/>
    </source>
</evidence>
<evidence type="ECO:0000256" key="10">
    <source>
        <dbReference type="ARBA" id="ARBA00023170"/>
    </source>
</evidence>
<comment type="similarity">
    <text evidence="2">Belongs to the archaeal/bacterial/fungal opsin family.</text>
</comment>
<dbReference type="AlphaFoldDB" id="L1IFJ7"/>
<keyword evidence="4" id="KW-0716">Sensory transduction</keyword>
<evidence type="ECO:0000256" key="8">
    <source>
        <dbReference type="ARBA" id="ARBA00022991"/>
    </source>
</evidence>
<reference evidence="14" key="3">
    <citation type="submission" date="2015-06" db="UniProtKB">
        <authorList>
            <consortium name="EnsemblProtists"/>
        </authorList>
    </citation>
    <scope>IDENTIFICATION</scope>
</reference>
<dbReference type="PANTHER" id="PTHR28286">
    <property type="match status" value="1"/>
</dbReference>
<dbReference type="SUPFAM" id="SSF81321">
    <property type="entry name" value="Family A G protein-coupled receptor-like"/>
    <property type="match status" value="1"/>
</dbReference>
<organism evidence="13">
    <name type="scientific">Guillardia theta (strain CCMP2712)</name>
    <name type="common">Cryptophyte</name>
    <dbReference type="NCBI Taxonomy" id="905079"/>
    <lineage>
        <taxon>Eukaryota</taxon>
        <taxon>Cryptophyceae</taxon>
        <taxon>Pyrenomonadales</taxon>
        <taxon>Geminigeraceae</taxon>
        <taxon>Guillardia</taxon>
    </lineage>
</organism>
<gene>
    <name evidence="13" type="ORF">GUITHDRAFT_146834</name>
</gene>
<feature type="transmembrane region" description="Helical" evidence="12">
    <location>
        <begin position="220"/>
        <end position="239"/>
    </location>
</feature>
<evidence type="ECO:0000313" key="13">
    <source>
        <dbReference type="EMBL" id="EKX35013.1"/>
    </source>
</evidence>
<dbReference type="GeneID" id="17291720"/>
<feature type="transmembrane region" description="Helical" evidence="12">
    <location>
        <begin position="191"/>
        <end position="214"/>
    </location>
</feature>
<evidence type="ECO:0000256" key="4">
    <source>
        <dbReference type="ARBA" id="ARBA00022606"/>
    </source>
</evidence>
<dbReference type="Proteomes" id="UP000011087">
    <property type="component" value="Unassembled WGS sequence"/>
</dbReference>
<feature type="transmembrane region" description="Helical" evidence="12">
    <location>
        <begin position="61"/>
        <end position="79"/>
    </location>
</feature>
<evidence type="ECO:0000256" key="6">
    <source>
        <dbReference type="ARBA" id="ARBA00022925"/>
    </source>
</evidence>
<feature type="transmembrane region" description="Helical" evidence="12">
    <location>
        <begin position="260"/>
        <end position="278"/>
    </location>
</feature>
<dbReference type="KEGG" id="gtt:GUITHDRAFT_146834"/>
<dbReference type="GO" id="GO:0009881">
    <property type="term" value="F:photoreceptor activity"/>
    <property type="evidence" value="ECO:0007669"/>
    <property type="project" value="UniProtKB-KW"/>
</dbReference>
<evidence type="ECO:0000256" key="5">
    <source>
        <dbReference type="ARBA" id="ARBA00022692"/>
    </source>
</evidence>
<keyword evidence="9 12" id="KW-0472">Membrane</keyword>
<evidence type="ECO:0000256" key="9">
    <source>
        <dbReference type="ARBA" id="ARBA00023136"/>
    </source>
</evidence>
<reference evidence="15" key="2">
    <citation type="submission" date="2012-11" db="EMBL/GenBank/DDBJ databases">
        <authorList>
            <person name="Kuo A."/>
            <person name="Curtis B.A."/>
            <person name="Tanifuji G."/>
            <person name="Burki F."/>
            <person name="Gruber A."/>
            <person name="Irimia M."/>
            <person name="Maruyama S."/>
            <person name="Arias M.C."/>
            <person name="Ball S.G."/>
            <person name="Gile G.H."/>
            <person name="Hirakawa Y."/>
            <person name="Hopkins J.F."/>
            <person name="Rensing S.A."/>
            <person name="Schmutz J."/>
            <person name="Symeonidi A."/>
            <person name="Elias M."/>
            <person name="Eveleigh R.J."/>
            <person name="Herman E.K."/>
            <person name="Klute M.J."/>
            <person name="Nakayama T."/>
            <person name="Obornik M."/>
            <person name="Reyes-Prieto A."/>
            <person name="Armbrust E.V."/>
            <person name="Aves S.J."/>
            <person name="Beiko R.G."/>
            <person name="Coutinho P."/>
            <person name="Dacks J.B."/>
            <person name="Durnford D.G."/>
            <person name="Fast N.M."/>
            <person name="Green B.R."/>
            <person name="Grisdale C."/>
            <person name="Hempe F."/>
            <person name="Henrissat B."/>
            <person name="Hoppner M.P."/>
            <person name="Ishida K.-I."/>
            <person name="Kim E."/>
            <person name="Koreny L."/>
            <person name="Kroth P.G."/>
            <person name="Liu Y."/>
            <person name="Malik S.-B."/>
            <person name="Maier U.G."/>
            <person name="McRose D."/>
            <person name="Mock T."/>
            <person name="Neilson J.A."/>
            <person name="Onodera N.T."/>
            <person name="Poole A.M."/>
            <person name="Pritham E.J."/>
            <person name="Richards T.A."/>
            <person name="Rocap G."/>
            <person name="Roy S.W."/>
            <person name="Sarai C."/>
            <person name="Schaack S."/>
            <person name="Shirato S."/>
            <person name="Slamovits C.H."/>
            <person name="Spencer D.F."/>
            <person name="Suzuki S."/>
            <person name="Worden A.Z."/>
            <person name="Zauner S."/>
            <person name="Barry K."/>
            <person name="Bell C."/>
            <person name="Bharti A.K."/>
            <person name="Crow J.A."/>
            <person name="Grimwood J."/>
            <person name="Kramer R."/>
            <person name="Lindquist E."/>
            <person name="Lucas S."/>
            <person name="Salamov A."/>
            <person name="McFadden G.I."/>
            <person name="Lane C.E."/>
            <person name="Keeling P.J."/>
            <person name="Gray M.W."/>
            <person name="Grigoriev I.V."/>
            <person name="Archibald J.M."/>
        </authorList>
    </citation>
    <scope>NUCLEOTIDE SEQUENCE</scope>
    <source>
        <strain evidence="15">CCMP2712</strain>
    </source>
</reference>
<evidence type="ECO:0000256" key="12">
    <source>
        <dbReference type="SAM" id="Phobius"/>
    </source>
</evidence>
<evidence type="ECO:0000256" key="3">
    <source>
        <dbReference type="ARBA" id="ARBA00022543"/>
    </source>
</evidence>
<dbReference type="GO" id="GO:0016020">
    <property type="term" value="C:membrane"/>
    <property type="evidence" value="ECO:0007669"/>
    <property type="project" value="UniProtKB-SubCell"/>
</dbReference>
<evidence type="ECO:0000256" key="2">
    <source>
        <dbReference type="ARBA" id="ARBA00008130"/>
    </source>
</evidence>
<keyword evidence="5 12" id="KW-0812">Transmembrane</keyword>
<dbReference type="PaxDb" id="55529-EKX35013"/>
<keyword evidence="6" id="KW-0681">Retinal protein</keyword>
<feature type="transmembrane region" description="Helical" evidence="12">
    <location>
        <begin position="151"/>
        <end position="170"/>
    </location>
</feature>
<accession>L1IFJ7</accession>
<feature type="transmembrane region" description="Helical" evidence="12">
    <location>
        <begin position="91"/>
        <end position="110"/>
    </location>
</feature>
<keyword evidence="7 12" id="KW-1133">Transmembrane helix</keyword>
<reference evidence="13 15" key="1">
    <citation type="journal article" date="2012" name="Nature">
        <title>Algal genomes reveal evolutionary mosaicism and the fate of nucleomorphs.</title>
        <authorList>
            <consortium name="DOE Joint Genome Institute"/>
            <person name="Curtis B.A."/>
            <person name="Tanifuji G."/>
            <person name="Burki F."/>
            <person name="Gruber A."/>
            <person name="Irimia M."/>
            <person name="Maruyama S."/>
            <person name="Arias M.C."/>
            <person name="Ball S.G."/>
            <person name="Gile G.H."/>
            <person name="Hirakawa Y."/>
            <person name="Hopkins J.F."/>
            <person name="Kuo A."/>
            <person name="Rensing S.A."/>
            <person name="Schmutz J."/>
            <person name="Symeonidi A."/>
            <person name="Elias M."/>
            <person name="Eveleigh R.J."/>
            <person name="Herman E.K."/>
            <person name="Klute M.J."/>
            <person name="Nakayama T."/>
            <person name="Obornik M."/>
            <person name="Reyes-Prieto A."/>
            <person name="Armbrust E.V."/>
            <person name="Aves S.J."/>
            <person name="Beiko R.G."/>
            <person name="Coutinho P."/>
            <person name="Dacks J.B."/>
            <person name="Durnford D.G."/>
            <person name="Fast N.M."/>
            <person name="Green B.R."/>
            <person name="Grisdale C.J."/>
            <person name="Hempel F."/>
            <person name="Henrissat B."/>
            <person name="Hoppner M.P."/>
            <person name="Ishida K."/>
            <person name="Kim E."/>
            <person name="Koreny L."/>
            <person name="Kroth P.G."/>
            <person name="Liu Y."/>
            <person name="Malik S.B."/>
            <person name="Maier U.G."/>
            <person name="McRose D."/>
            <person name="Mock T."/>
            <person name="Neilson J.A."/>
            <person name="Onodera N.T."/>
            <person name="Poole A.M."/>
            <person name="Pritham E.J."/>
            <person name="Richards T.A."/>
            <person name="Rocap G."/>
            <person name="Roy S.W."/>
            <person name="Sarai C."/>
            <person name="Schaack S."/>
            <person name="Shirato S."/>
            <person name="Slamovits C.H."/>
            <person name="Spencer D.F."/>
            <person name="Suzuki S."/>
            <person name="Worden A.Z."/>
            <person name="Zauner S."/>
            <person name="Barry K."/>
            <person name="Bell C."/>
            <person name="Bharti A.K."/>
            <person name="Crow J.A."/>
            <person name="Grimwood J."/>
            <person name="Kramer R."/>
            <person name="Lindquist E."/>
            <person name="Lucas S."/>
            <person name="Salamov A."/>
            <person name="McFadden G.I."/>
            <person name="Lane C.E."/>
            <person name="Keeling P.J."/>
            <person name="Gray M.W."/>
            <person name="Grigoriev I.V."/>
            <person name="Archibald J.M."/>
        </authorList>
    </citation>
    <scope>NUCLEOTIDE SEQUENCE</scope>
    <source>
        <strain evidence="13 15">CCMP2712</strain>
    </source>
</reference>
<keyword evidence="3" id="KW-0600">Photoreceptor protein</keyword>
<dbReference type="InterPro" id="IPR001425">
    <property type="entry name" value="Arc/bac/fun_rhodopsins"/>
</dbReference>
<protein>
    <submittedName>
        <fullName evidence="13 14">Uncharacterized protein</fullName>
    </submittedName>
</protein>
<dbReference type="GO" id="GO:0007602">
    <property type="term" value="P:phototransduction"/>
    <property type="evidence" value="ECO:0007669"/>
    <property type="project" value="UniProtKB-KW"/>
</dbReference>
<keyword evidence="8" id="KW-0157">Chromophore</keyword>
<sequence>MSTTQNSTTTVLDVVINQNISSNTPSGFQNLTFSDLIGEYNSTTSTNYLGIQYADFNPYTLWYICMALFLAAASIILALTFSIESFQRNCLLYWIFSLQFLITASMYLFMSLNIGLLYEVYDVKVEPGIILQPGVMLHRPTNPPVYWMRNVFWTFSTSIDLFILTVVVDSSKNISKQKKYKTLINWEYKTYLFMINAALHTCGVIGTIVPASQISKVCKWTYWVFGLGLFVMLMNQLASSQCPLMKTAERNMVLQSYKKLVRVVIITWSLYPALWAIGDGSGTIAWNLKEVMYAVIDFISKFSFIAMFLHCTNSPSCHWNVSLASFASWFRLCLGDDGGLKVLCMQMDAMQPLACFAKAIKLKRHYGWRRVAPMLYRMKKFPQTLVFPDLTRFDPDDINAVNGIHGIFLEKNEDTGEFLINSHGKYGKARSVRTFEPWVIQYRTPPRPPAELKEYMECMALDAYYAEPPRCMNVRQALKKQVSVNHAKVWKEWHIAAFDDARFLHPVLSDARNPPVPSPSWLLDQWEYEITKFKARGSRKTETTNLPGKDFGSIGILSGKGRFWFCESKSYEIGCGLRLDTKWPILFYTKNGVVGHPAEVDVSHDVSKSHKRLVTGVSLWQPIFSGVNNVKADAFYHKKAGVMHGASLFVDYRDVRYRPDAKVAACLDRFYQAFLADGFLARNMLMGFMLKRLSRETIDTYMGEARNMAVVVCMDVVPASEPCLNEYPDHEQLRRDRRERRYFSQRKRELGDLLSRIGEMSRRNPDKRKEHDKICEALRKRREAMDHVLKERKYRLEREQRERVDLQCEARELDNFRLEIEKKMMSSVLADKDWSAEMEPILFEKERAFERKLEQRTARLRKEFEERCTAESEALLKEYEGRSPVLFAEDDGDLRYDTMDTEEHTFFENENKWLFSTGLARMSAFLDENGERIPEITCEGEVEDDYDESTFIF</sequence>
<keyword evidence="15" id="KW-1185">Reference proteome</keyword>